<dbReference type="InterPro" id="IPR002716">
    <property type="entry name" value="PIN_dom"/>
</dbReference>
<sequence length="139" mass="16174">MKLVVDANILFAALIKEGSTAELLISDKLQLFAPEFLFTEFVKYEELILKKTHRSREEFNQFLELLKEQIIIIPKKEITPFIDKAEKISPDPKDTVYLALAFALKSNIWSNDKRLKQDQEKITVFSTEELLEKTNLLKT</sequence>
<protein>
    <recommendedName>
        <fullName evidence="1">PIN domain-containing protein</fullName>
    </recommendedName>
</protein>
<proteinExistence type="predicted"/>
<evidence type="ECO:0000259" key="1">
    <source>
        <dbReference type="Pfam" id="PF10130"/>
    </source>
</evidence>
<evidence type="ECO:0000313" key="2">
    <source>
        <dbReference type="EMBL" id="GAH30355.1"/>
    </source>
</evidence>
<reference evidence="2" key="1">
    <citation type="journal article" date="2014" name="Front. Microbiol.">
        <title>High frequency of phylogenetically diverse reductive dehalogenase-homologous genes in deep subseafloor sedimentary metagenomes.</title>
        <authorList>
            <person name="Kawai M."/>
            <person name="Futagami T."/>
            <person name="Toyoda A."/>
            <person name="Takaki Y."/>
            <person name="Nishi S."/>
            <person name="Hori S."/>
            <person name="Arai W."/>
            <person name="Tsubouchi T."/>
            <person name="Morono Y."/>
            <person name="Uchiyama I."/>
            <person name="Ito T."/>
            <person name="Fujiyama A."/>
            <person name="Inagaki F."/>
            <person name="Takami H."/>
        </authorList>
    </citation>
    <scope>NUCLEOTIDE SEQUENCE</scope>
    <source>
        <strain evidence="2">Expedition CK06-06</strain>
    </source>
</reference>
<dbReference type="InterPro" id="IPR029060">
    <property type="entry name" value="PIN-like_dom_sf"/>
</dbReference>
<comment type="caution">
    <text evidence="2">The sequence shown here is derived from an EMBL/GenBank/DDBJ whole genome shotgun (WGS) entry which is preliminary data.</text>
</comment>
<dbReference type="Gene3D" id="3.40.50.1010">
    <property type="entry name" value="5'-nuclease"/>
    <property type="match status" value="1"/>
</dbReference>
<name>X1FCS8_9ZZZZ</name>
<dbReference type="AlphaFoldDB" id="X1FCS8"/>
<gene>
    <name evidence="2" type="ORF">S03H2_06180</name>
</gene>
<dbReference type="SUPFAM" id="SSF88723">
    <property type="entry name" value="PIN domain-like"/>
    <property type="match status" value="1"/>
</dbReference>
<organism evidence="2">
    <name type="scientific">marine sediment metagenome</name>
    <dbReference type="NCBI Taxonomy" id="412755"/>
    <lineage>
        <taxon>unclassified sequences</taxon>
        <taxon>metagenomes</taxon>
        <taxon>ecological metagenomes</taxon>
    </lineage>
</organism>
<accession>X1FCS8</accession>
<feature type="domain" description="PIN" evidence="1">
    <location>
        <begin position="4"/>
        <end position="115"/>
    </location>
</feature>
<dbReference type="Pfam" id="PF10130">
    <property type="entry name" value="PIN_2"/>
    <property type="match status" value="1"/>
</dbReference>
<dbReference type="EMBL" id="BARU01002665">
    <property type="protein sequence ID" value="GAH30355.1"/>
    <property type="molecule type" value="Genomic_DNA"/>
</dbReference>